<reference evidence="7 8" key="1">
    <citation type="submission" date="2013-02" db="EMBL/GenBank/DDBJ databases">
        <authorList>
            <person name="Harkins D.M."/>
            <person name="Durkin A.S."/>
            <person name="Brinkac L.M."/>
            <person name="Haft D.H."/>
            <person name="Selengut J.D."/>
            <person name="Sanka R."/>
            <person name="DePew J."/>
            <person name="Purushe J."/>
            <person name="Haake D.A."/>
            <person name="Matsunaga J."/>
            <person name="Vinetz J.M."/>
            <person name="Sutton G.G."/>
            <person name="Nierman W.C."/>
            <person name="Fouts D.E."/>
        </authorList>
    </citation>
    <scope>NUCLEOTIDE SEQUENCE [LARGE SCALE GENOMIC DNA]</scope>
    <source>
        <strain evidence="7 8">Ecochallenge</strain>
    </source>
</reference>
<evidence type="ECO:0000256" key="6">
    <source>
        <dbReference type="ARBA" id="ARBA00026106"/>
    </source>
</evidence>
<evidence type="ECO:0000256" key="2">
    <source>
        <dbReference type="ARBA" id="ARBA00007441"/>
    </source>
</evidence>
<dbReference type="SUPFAM" id="SSF53383">
    <property type="entry name" value="PLP-dependent transferases"/>
    <property type="match status" value="1"/>
</dbReference>
<dbReference type="Gene3D" id="3.90.1150.10">
    <property type="entry name" value="Aspartate Aminotransferase, domain 1"/>
    <property type="match status" value="1"/>
</dbReference>
<keyword evidence="3 7" id="KW-0032">Aminotransferase</keyword>
<evidence type="ECO:0000256" key="4">
    <source>
        <dbReference type="ARBA" id="ARBA00022679"/>
    </source>
</evidence>
<dbReference type="PANTHER" id="PTHR43488">
    <property type="entry name" value="GLUTAMATE-PYRUVATE AMINOTRANSFERASE ALAA"/>
    <property type="match status" value="1"/>
</dbReference>
<dbReference type="InterPro" id="IPR015422">
    <property type="entry name" value="PyrdxlP-dep_Trfase_small"/>
</dbReference>
<dbReference type="PANTHER" id="PTHR43488:SF2">
    <property type="entry name" value="GLUTAMATE-PYRUVATE AMINOTRANSFERASE ALAA"/>
    <property type="match status" value="1"/>
</dbReference>
<proteinExistence type="inferred from homology"/>
<dbReference type="EMBL" id="AHMI02000207">
    <property type="protein sequence ID" value="EMY13920.1"/>
    <property type="molecule type" value="Genomic_DNA"/>
</dbReference>
<accession>N1UD08</accession>
<keyword evidence="5" id="KW-0663">Pyridoxal phosphate</keyword>
<dbReference type="InterPro" id="IPR015424">
    <property type="entry name" value="PyrdxlP-dep_Trfase"/>
</dbReference>
<evidence type="ECO:0000256" key="1">
    <source>
        <dbReference type="ARBA" id="ARBA00001933"/>
    </source>
</evidence>
<dbReference type="Proteomes" id="UP000012249">
    <property type="component" value="Unassembled WGS sequence"/>
</dbReference>
<organism evidence="7 8">
    <name type="scientific">Leptospira weilii str. Ecochallenge</name>
    <dbReference type="NCBI Taxonomy" id="1049986"/>
    <lineage>
        <taxon>Bacteria</taxon>
        <taxon>Pseudomonadati</taxon>
        <taxon>Spirochaetota</taxon>
        <taxon>Spirochaetia</taxon>
        <taxon>Leptospirales</taxon>
        <taxon>Leptospiraceae</taxon>
        <taxon>Leptospira</taxon>
    </lineage>
</organism>
<protein>
    <recommendedName>
        <fullName evidence="6">alanine transaminase</fullName>
        <ecNumber evidence="6">2.6.1.2</ecNumber>
    </recommendedName>
</protein>
<sequence length="145" mass="16642">MAIPEVYSHPDFISHLKRRNEKFKKRARAATEYFSGLKGVKVVEPKGAFYLTVAFDDDVLDSSMKLNVENKKADEFIQPLLTSAANDRRFVYYLLASTGICVVPLSAFCTLKDGFRVTLLEESEEKFDWIYRTLRDRIGEYIASV</sequence>
<evidence type="ECO:0000313" key="7">
    <source>
        <dbReference type="EMBL" id="EMY13920.1"/>
    </source>
</evidence>
<evidence type="ECO:0000256" key="3">
    <source>
        <dbReference type="ARBA" id="ARBA00022576"/>
    </source>
</evidence>
<dbReference type="EC" id="2.6.1.2" evidence="6"/>
<dbReference type="GO" id="GO:0004021">
    <property type="term" value="F:L-alanine:2-oxoglutarate aminotransferase activity"/>
    <property type="evidence" value="ECO:0007669"/>
    <property type="project" value="UniProtKB-EC"/>
</dbReference>
<dbReference type="InterPro" id="IPR051926">
    <property type="entry name" value="Ala_Aminotransferase"/>
</dbReference>
<comment type="cofactor">
    <cofactor evidence="1">
        <name>pyridoxal 5'-phosphate</name>
        <dbReference type="ChEBI" id="CHEBI:597326"/>
    </cofactor>
</comment>
<name>N1UD08_9LEPT</name>
<dbReference type="AlphaFoldDB" id="N1UD08"/>
<evidence type="ECO:0000313" key="8">
    <source>
        <dbReference type="Proteomes" id="UP000012249"/>
    </source>
</evidence>
<comment type="similarity">
    <text evidence="2">Belongs to the class-I pyridoxal-phosphate-dependent aminotransferase family.</text>
</comment>
<comment type="caution">
    <text evidence="7">The sequence shown here is derived from an EMBL/GenBank/DDBJ whole genome shotgun (WGS) entry which is preliminary data.</text>
</comment>
<keyword evidence="4 7" id="KW-0808">Transferase</keyword>
<evidence type="ECO:0000256" key="5">
    <source>
        <dbReference type="ARBA" id="ARBA00022898"/>
    </source>
</evidence>
<gene>
    <name evidence="7" type="ORF">LEP1GSC043_2215</name>
</gene>